<feature type="region of interest" description="Disordered" evidence="1">
    <location>
        <begin position="1"/>
        <end position="38"/>
    </location>
</feature>
<dbReference type="RefSeq" id="WP_347167791.1">
    <property type="nucleotide sequence ID" value="NZ_JBDNCH010000002.1"/>
</dbReference>
<proteinExistence type="predicted"/>
<evidence type="ECO:0000313" key="3">
    <source>
        <dbReference type="Proteomes" id="UP001428774"/>
    </source>
</evidence>
<comment type="caution">
    <text evidence="2">The sequence shown here is derived from an EMBL/GenBank/DDBJ whole genome shotgun (WGS) entry which is preliminary data.</text>
</comment>
<gene>
    <name evidence="2" type="ORF">ABFB10_19650</name>
</gene>
<sequence>MTKLHRDLSSHPRTGRPETSWKESVDGPPNSETSCAPVNRVSLQEVSRERFADLLRVAFPARSDAATARAAAAFLDVSDRAVLNWLRGETSAPFDAVFAIGCRVGVFQLMEVMTRGESRGSVLGRIVSGARRVFAR</sequence>
<evidence type="ECO:0000313" key="2">
    <source>
        <dbReference type="EMBL" id="MEN9062866.1"/>
    </source>
</evidence>
<evidence type="ECO:0000256" key="1">
    <source>
        <dbReference type="SAM" id="MobiDB-lite"/>
    </source>
</evidence>
<dbReference type="EMBL" id="JBDNCH010000002">
    <property type="protein sequence ID" value="MEN9062866.1"/>
    <property type="molecule type" value="Genomic_DNA"/>
</dbReference>
<dbReference type="Proteomes" id="UP001428774">
    <property type="component" value="Unassembled WGS sequence"/>
</dbReference>
<dbReference type="AlphaFoldDB" id="A0AAW9SRD1"/>
<accession>A0AAW9SRD1</accession>
<organism evidence="2 3">
    <name type="scientific">Ponticoccus litoralis</name>
    <dbReference type="NCBI Taxonomy" id="422297"/>
    <lineage>
        <taxon>Bacteria</taxon>
        <taxon>Pseudomonadati</taxon>
        <taxon>Pseudomonadota</taxon>
        <taxon>Alphaproteobacteria</taxon>
        <taxon>Rhodobacterales</taxon>
        <taxon>Roseobacteraceae</taxon>
        <taxon>Ponticoccus</taxon>
    </lineage>
</organism>
<keyword evidence="3" id="KW-1185">Reference proteome</keyword>
<evidence type="ECO:0008006" key="4">
    <source>
        <dbReference type="Google" id="ProtNLM"/>
    </source>
</evidence>
<protein>
    <recommendedName>
        <fullName evidence="4">Helix-turn-helix domain-containing protein</fullName>
    </recommendedName>
</protein>
<reference evidence="2 3" key="1">
    <citation type="submission" date="2024-05" db="EMBL/GenBank/DDBJ databases">
        <title>Genome sequence of Ponticoccus litoralis KCCM 90028.</title>
        <authorList>
            <person name="Kim J.M."/>
            <person name="Lee J.K."/>
            <person name="Choi B.J."/>
            <person name="Bayburt H."/>
            <person name="Baek J.H."/>
            <person name="Jeon C.O."/>
        </authorList>
    </citation>
    <scope>NUCLEOTIDE SEQUENCE [LARGE SCALE GENOMIC DNA]</scope>
    <source>
        <strain evidence="2 3">KCCM 90028</strain>
    </source>
</reference>
<name>A0AAW9SRD1_9RHOB</name>
<feature type="compositionally biased region" description="Basic and acidic residues" evidence="1">
    <location>
        <begin position="1"/>
        <end position="25"/>
    </location>
</feature>